<evidence type="ECO:0000313" key="2">
    <source>
        <dbReference type="EMBL" id="MRG59940.1"/>
    </source>
</evidence>
<dbReference type="EMBL" id="WJIF01000004">
    <property type="protein sequence ID" value="MRG59940.1"/>
    <property type="molecule type" value="Genomic_DNA"/>
</dbReference>
<dbReference type="PANTHER" id="PTHR43798:SF33">
    <property type="entry name" value="HYDROLASE, PUTATIVE (AFU_ORTHOLOGUE AFUA_2G14860)-RELATED"/>
    <property type="match status" value="1"/>
</dbReference>
<dbReference type="Proteomes" id="UP000431080">
    <property type="component" value="Unassembled WGS sequence"/>
</dbReference>
<dbReference type="PANTHER" id="PTHR43798">
    <property type="entry name" value="MONOACYLGLYCEROL LIPASE"/>
    <property type="match status" value="1"/>
</dbReference>
<name>A0A6I2FB33_9MICO</name>
<accession>A0A6I2FB33</accession>
<dbReference type="InterPro" id="IPR050266">
    <property type="entry name" value="AB_hydrolase_sf"/>
</dbReference>
<dbReference type="Gene3D" id="3.40.50.1820">
    <property type="entry name" value="alpha/beta hydrolase"/>
    <property type="match status" value="1"/>
</dbReference>
<sequence>MAEYVDVGGVDTWVDVRGAGERTVVLLHGGMGNSDDLLDSIGRDLEGEFRVAAFDRVGHGRTADAEGAWHYDDMATHAIAVLERLAGGGATGGAAPVFDLVGWSDGGIVALLVALRRPDLVDRLVLIGANFHFDGIHDLPLGDGGEESPLYAGFAERSPDGPERYPVAIAKWIEMITTEPTLTVDDVARIDHPTLVLVGDDDLVKLEHTVALYEALPHGRLCVLPGASHILVFEHLELVASVIGEFLRGPRDPETILPVRRRAAD</sequence>
<evidence type="ECO:0000259" key="1">
    <source>
        <dbReference type="Pfam" id="PF12697"/>
    </source>
</evidence>
<dbReference type="GO" id="GO:0016787">
    <property type="term" value="F:hydrolase activity"/>
    <property type="evidence" value="ECO:0007669"/>
    <property type="project" value="UniProtKB-KW"/>
</dbReference>
<dbReference type="PRINTS" id="PR00111">
    <property type="entry name" value="ABHYDROLASE"/>
</dbReference>
<dbReference type="Pfam" id="PF12697">
    <property type="entry name" value="Abhydrolase_6"/>
    <property type="match status" value="1"/>
</dbReference>
<gene>
    <name evidence="2" type="ORF">GE115_08670</name>
</gene>
<protein>
    <submittedName>
        <fullName evidence="2">Alpha/beta fold hydrolase</fullName>
    </submittedName>
</protein>
<proteinExistence type="predicted"/>
<reference evidence="2 3" key="1">
    <citation type="submission" date="2019-10" db="EMBL/GenBank/DDBJ databases">
        <authorList>
            <person name="Nie G."/>
            <person name="Ming H."/>
            <person name="Yi B."/>
        </authorList>
    </citation>
    <scope>NUCLEOTIDE SEQUENCE [LARGE SCALE GENOMIC DNA]</scope>
    <source>
        <strain evidence="2 3">CFH 90414</strain>
    </source>
</reference>
<organism evidence="2 3">
    <name type="scientific">Agromyces agglutinans</name>
    <dbReference type="NCBI Taxonomy" id="2662258"/>
    <lineage>
        <taxon>Bacteria</taxon>
        <taxon>Bacillati</taxon>
        <taxon>Actinomycetota</taxon>
        <taxon>Actinomycetes</taxon>
        <taxon>Micrococcales</taxon>
        <taxon>Microbacteriaceae</taxon>
        <taxon>Agromyces</taxon>
    </lineage>
</organism>
<evidence type="ECO:0000313" key="3">
    <source>
        <dbReference type="Proteomes" id="UP000431080"/>
    </source>
</evidence>
<dbReference type="InterPro" id="IPR029058">
    <property type="entry name" value="AB_hydrolase_fold"/>
</dbReference>
<dbReference type="RefSeq" id="WP_153684412.1">
    <property type="nucleotide sequence ID" value="NZ_WJIF01000004.1"/>
</dbReference>
<comment type="caution">
    <text evidence="2">The sequence shown here is derived from an EMBL/GenBank/DDBJ whole genome shotgun (WGS) entry which is preliminary data.</text>
</comment>
<dbReference type="InterPro" id="IPR000073">
    <property type="entry name" value="AB_hydrolase_1"/>
</dbReference>
<keyword evidence="2" id="KW-0378">Hydrolase</keyword>
<keyword evidence="3" id="KW-1185">Reference proteome</keyword>
<feature type="domain" description="AB hydrolase-1" evidence="1">
    <location>
        <begin position="24"/>
        <end position="240"/>
    </location>
</feature>
<dbReference type="GO" id="GO:0016020">
    <property type="term" value="C:membrane"/>
    <property type="evidence" value="ECO:0007669"/>
    <property type="project" value="TreeGrafter"/>
</dbReference>
<dbReference type="AlphaFoldDB" id="A0A6I2FB33"/>
<dbReference type="SUPFAM" id="SSF53474">
    <property type="entry name" value="alpha/beta-Hydrolases"/>
    <property type="match status" value="1"/>
</dbReference>